<evidence type="ECO:0000256" key="11">
    <source>
        <dbReference type="SAM" id="MobiDB-lite"/>
    </source>
</evidence>
<dbReference type="SUPFAM" id="SSF54523">
    <property type="entry name" value="Pili subunits"/>
    <property type="match status" value="1"/>
</dbReference>
<feature type="domain" description="Trimeric autotransporter adhesin YadA-like head" evidence="13">
    <location>
        <begin position="525"/>
        <end position="551"/>
    </location>
</feature>
<feature type="domain" description="Trimeric autotransporter adhesin YadA-like C-terminal membrane anchor" evidence="12">
    <location>
        <begin position="4246"/>
        <end position="4305"/>
    </location>
</feature>
<feature type="domain" description="Trimeric autotransporter adhesin YadA-like stalk" evidence="14">
    <location>
        <begin position="1152"/>
        <end position="1189"/>
    </location>
</feature>
<evidence type="ECO:0000313" key="16">
    <source>
        <dbReference type="EMBL" id="AIL32931.1"/>
    </source>
</evidence>
<evidence type="ECO:0000259" key="12">
    <source>
        <dbReference type="Pfam" id="PF03895"/>
    </source>
</evidence>
<dbReference type="Gene3D" id="6.20.50.100">
    <property type="match status" value="1"/>
</dbReference>
<feature type="domain" description="Trimeric autotransporter adhesin YadA-like head" evidence="13">
    <location>
        <begin position="263"/>
        <end position="286"/>
    </location>
</feature>
<evidence type="ECO:0000256" key="6">
    <source>
        <dbReference type="ARBA" id="ARBA00022692"/>
    </source>
</evidence>
<dbReference type="GO" id="GO:0009986">
    <property type="term" value="C:cell surface"/>
    <property type="evidence" value="ECO:0007669"/>
    <property type="project" value="UniProtKB-SubCell"/>
</dbReference>
<feature type="domain" description="Trimeric autotransporter adhesin YadA-like head" evidence="13">
    <location>
        <begin position="119"/>
        <end position="141"/>
    </location>
</feature>
<reference evidence="16 17" key="1">
    <citation type="journal article" date="2014" name="BMC Genomics">
        <title>A genomic perspective on a new bacterial genus and species from the Alcaligenaceae family, Basilea psittacipulmonis.</title>
        <authorList>
            <person name="Whiteson K.L."/>
            <person name="Hernandez D."/>
            <person name="Lazarevic V."/>
            <person name="Gaia N."/>
            <person name="Farinelli L."/>
            <person name="Francois P."/>
            <person name="Pilo P."/>
            <person name="Frey J."/>
            <person name="Schrenzel J."/>
        </authorList>
    </citation>
    <scope>NUCLEOTIDE SEQUENCE [LARGE SCALE GENOMIC DNA]</scope>
    <source>
        <strain evidence="16 17">DSM 24701</strain>
    </source>
</reference>
<keyword evidence="17" id="KW-1185">Reference proteome</keyword>
<dbReference type="RefSeq" id="WP_038500216.1">
    <property type="nucleotide sequence ID" value="NZ_AFWK01000016.1"/>
</dbReference>
<feature type="domain" description="Trimeric autotransporter adhesin YadA-like head" evidence="13">
    <location>
        <begin position="558"/>
        <end position="579"/>
    </location>
</feature>
<dbReference type="Pfam" id="PF13018">
    <property type="entry name" value="ESPR"/>
    <property type="match status" value="1"/>
</dbReference>
<dbReference type="Pfam" id="PF03895">
    <property type="entry name" value="YadA_anchor"/>
    <property type="match status" value="1"/>
</dbReference>
<dbReference type="eggNOG" id="COG5295">
    <property type="taxonomic scope" value="Bacteria"/>
</dbReference>
<feature type="domain" description="Trimeric autotransporter adhesin YadA-like stalk" evidence="14">
    <location>
        <begin position="751"/>
        <end position="780"/>
    </location>
</feature>
<feature type="region of interest" description="Disordered" evidence="11">
    <location>
        <begin position="4090"/>
        <end position="4109"/>
    </location>
</feature>
<name>A0A077DFI9_9BURK</name>
<evidence type="ECO:0000256" key="10">
    <source>
        <dbReference type="ARBA" id="ARBA00023237"/>
    </source>
</evidence>
<keyword evidence="4" id="KW-0813">Transport</keyword>
<feature type="domain" description="Trimeric autotransporter adhesin YadA-like stalk" evidence="14">
    <location>
        <begin position="641"/>
        <end position="666"/>
    </location>
</feature>
<dbReference type="InterPro" id="IPR008640">
    <property type="entry name" value="Adhesin_Head_dom"/>
</dbReference>
<proteinExistence type="inferred from homology"/>
<comment type="subcellular location">
    <subcellularLocation>
        <location evidence="2">Cell outer membrane</location>
    </subcellularLocation>
    <subcellularLocation>
        <location evidence="1">Cell surface</location>
    </subcellularLocation>
</comment>
<evidence type="ECO:0000256" key="8">
    <source>
        <dbReference type="ARBA" id="ARBA00022927"/>
    </source>
</evidence>
<dbReference type="Gene3D" id="1.20.5.170">
    <property type="match status" value="1"/>
</dbReference>
<dbReference type="Pfam" id="PF05658">
    <property type="entry name" value="YadA_head"/>
    <property type="match status" value="8"/>
</dbReference>
<keyword evidence="9" id="KW-0472">Membrane</keyword>
<gene>
    <name evidence="16" type="ORF">IX83_06035</name>
</gene>
<protein>
    <submittedName>
        <fullName evidence="16">Uncharacterized protein</fullName>
    </submittedName>
</protein>
<feature type="domain" description="Trimeric autotransporter adhesin YadA-like head" evidence="13">
    <location>
        <begin position="343"/>
        <end position="360"/>
    </location>
</feature>
<evidence type="ECO:0000256" key="5">
    <source>
        <dbReference type="ARBA" id="ARBA00022452"/>
    </source>
</evidence>
<dbReference type="KEGG" id="bpsi:IX83_06035"/>
<dbReference type="GO" id="GO:0009279">
    <property type="term" value="C:cell outer membrane"/>
    <property type="evidence" value="ECO:0007669"/>
    <property type="project" value="UniProtKB-SubCell"/>
</dbReference>
<keyword evidence="5" id="KW-1134">Transmembrane beta strand</keyword>
<dbReference type="EMBL" id="CP009238">
    <property type="protein sequence ID" value="AIL32931.1"/>
    <property type="molecule type" value="Genomic_DNA"/>
</dbReference>
<keyword evidence="8" id="KW-0653">Protein transport</keyword>
<feature type="domain" description="Trimeric autotransporter adhesin YadA-like stalk" evidence="14">
    <location>
        <begin position="1569"/>
        <end position="1602"/>
    </location>
</feature>
<evidence type="ECO:0000259" key="15">
    <source>
        <dbReference type="Pfam" id="PF13018"/>
    </source>
</evidence>
<dbReference type="HOGENOM" id="CLU_223795_0_0_4"/>
<evidence type="ECO:0000256" key="9">
    <source>
        <dbReference type="ARBA" id="ARBA00023136"/>
    </source>
</evidence>
<keyword evidence="10" id="KW-0998">Cell outer membrane</keyword>
<dbReference type="Gene3D" id="3.30.1300.30">
    <property type="entry name" value="GSPII I/J protein-like"/>
    <property type="match status" value="1"/>
</dbReference>
<feature type="domain" description="Trimeric autotransporter adhesin YadA-like head" evidence="13">
    <location>
        <begin position="1108"/>
        <end position="1134"/>
    </location>
</feature>
<dbReference type="InterPro" id="IPR011049">
    <property type="entry name" value="Serralysin-like_metalloprot_C"/>
</dbReference>
<keyword evidence="6" id="KW-0812">Transmembrane</keyword>
<dbReference type="Proteomes" id="UP000028945">
    <property type="component" value="Chromosome"/>
</dbReference>
<evidence type="ECO:0000313" key="17">
    <source>
        <dbReference type="Proteomes" id="UP000028945"/>
    </source>
</evidence>
<evidence type="ECO:0000259" key="13">
    <source>
        <dbReference type="Pfam" id="PF05658"/>
    </source>
</evidence>
<dbReference type="InterPro" id="IPR045584">
    <property type="entry name" value="Pilin-like"/>
</dbReference>
<organism evidence="16 17">
    <name type="scientific">Basilea psittacipulmonis DSM 24701</name>
    <dbReference type="NCBI Taxonomy" id="1072685"/>
    <lineage>
        <taxon>Bacteria</taxon>
        <taxon>Pseudomonadati</taxon>
        <taxon>Pseudomonadota</taxon>
        <taxon>Betaproteobacteria</taxon>
        <taxon>Burkholderiales</taxon>
        <taxon>Alcaligenaceae</taxon>
        <taxon>Basilea</taxon>
    </lineage>
</organism>
<evidence type="ECO:0000256" key="4">
    <source>
        <dbReference type="ARBA" id="ARBA00022448"/>
    </source>
</evidence>
<feature type="region of interest" description="Disordered" evidence="11">
    <location>
        <begin position="2367"/>
        <end position="2389"/>
    </location>
</feature>
<dbReference type="Gene3D" id="2.150.10.10">
    <property type="entry name" value="Serralysin-like metalloprotease, C-terminal"/>
    <property type="match status" value="6"/>
</dbReference>
<comment type="similarity">
    <text evidence="3">Belongs to the autotransporter-2 (AT-2) (TC 1.B.40) family.</text>
</comment>
<dbReference type="SUPFAM" id="SSF101967">
    <property type="entry name" value="Adhesin YadA, collagen-binding domain"/>
    <property type="match status" value="5"/>
</dbReference>
<dbReference type="CDD" id="cd12820">
    <property type="entry name" value="LbR_YadA-like"/>
    <property type="match status" value="1"/>
</dbReference>
<feature type="domain" description="ESPR" evidence="15">
    <location>
        <begin position="1"/>
        <end position="35"/>
    </location>
</feature>
<dbReference type="InterPro" id="IPR005594">
    <property type="entry name" value="YadA_C"/>
</dbReference>
<evidence type="ECO:0000256" key="7">
    <source>
        <dbReference type="ARBA" id="ARBA00022729"/>
    </source>
</evidence>
<dbReference type="STRING" id="1072685.IX83_06035"/>
<feature type="domain" description="Trimeric autotransporter adhesin YadA-like head" evidence="13">
    <location>
        <begin position="499"/>
        <end position="522"/>
    </location>
</feature>
<evidence type="ECO:0000259" key="14">
    <source>
        <dbReference type="Pfam" id="PF05662"/>
    </source>
</evidence>
<dbReference type="Pfam" id="PF05662">
    <property type="entry name" value="YadA_stalk"/>
    <property type="match status" value="6"/>
</dbReference>
<feature type="domain" description="Trimeric autotransporter adhesin YadA-like head" evidence="13">
    <location>
        <begin position="455"/>
        <end position="479"/>
    </location>
</feature>
<dbReference type="InterPro" id="IPR008635">
    <property type="entry name" value="Coiled_stalk_dom"/>
</dbReference>
<dbReference type="GO" id="GO:0015031">
    <property type="term" value="P:protein transport"/>
    <property type="evidence" value="ECO:0007669"/>
    <property type="project" value="UniProtKB-KW"/>
</dbReference>
<feature type="domain" description="Trimeric autotransporter adhesin YadA-like stalk" evidence="14">
    <location>
        <begin position="2554"/>
        <end position="2584"/>
    </location>
</feature>
<evidence type="ECO:0000256" key="1">
    <source>
        <dbReference type="ARBA" id="ARBA00004241"/>
    </source>
</evidence>
<dbReference type="InterPro" id="IPR024973">
    <property type="entry name" value="ESPR"/>
</dbReference>
<feature type="domain" description="Trimeric autotransporter adhesin YadA-like stalk" evidence="14">
    <location>
        <begin position="4194"/>
        <end position="4233"/>
    </location>
</feature>
<keyword evidence="7" id="KW-0732">Signal</keyword>
<dbReference type="OrthoDB" id="1632057at2"/>
<sequence length="4308" mass="445108">MNKIYKTKFSKERNATVVVSELVSNHGKSSEKTSGIFGDILGMRKFKLSLFTLLLLSVTPSSYAALTISRGSVSDNCSYDDNRQSVALNPTNYDHTVACNAVGSQSVVIGNNAQGNKLGSIAYGANAQANLGNAIAIGYGANANVKPGSTSTDGGSIAVGSFARADYQGVVFGQNSGAGEQSVALGAEVYASGASAIAIGSDDLGADAGGYTDALSPNMVSLLKSRIPDYLLTNVASSVGQTVSAYFDTSYTNARQYSPTVSSGMGSIALGGRSIALSDASTAVGPLAMAFSQGATAFGLRSFVSDTAVGGTAVGNASRVFASNTVAIGNATEASELGAITYGYSSTASATNAVALGTRAYSGVRIASTNEHLQSLKKSLMAASEINAQSLLTDSALDKIASASSQLTPVDFVKDSKVYLTVGGVDIKKTLGAQDDSGNMVKNTLAIGSYTLALKNNAMSLGYSTFANANNSLAIGSYAYVTDVATNGMSIGVASYVDGVNGMALGAVSRAKANNAMALGYASLASGENALAIGVGANSTAESSFVIGQGAVASRVASMAIGNNTQSDLENSIALGYRSTTNYFYSGKADERTATTTGTSAFGLSPYVPKGSNYAVATNANDGIVSVGGWVNENGQIGTRRIVNVAPGALDSDAATVGQLKALEYAASNPSMRYYVETSGQKVLVKFDYGTQKFHAVNPRTGEPIVEGQAFDISQVKVGAFDESNRQAYTDATVTNNVNSETLGNSLVVGNVAAGRIADDSEDAINGSQLKALADKIGLTYDSTTVQFALPTQTYALKNSLGKEENTSNQPVTLVQNLIHAMNRGLMLKGNEGGATLYFGSTVNLLASDLDGTYKGKNLKTVIDNNGVLRVALSDRPVFSQVTVDDVTLSSNDTGLTLASSSMPANGVLLTGVSDGVISNTSTDAILLHQLTDRYSKQLHVTAEAVDENGQKSVSSGSFNLKDNVLIFKSTDDVATKVKGQSVVLSLNDEFKQKLDRLPDLPATDKVNRHLSNLDNEGQASDKIASLAKNAVKWYVGADDAQQATPATISHGGRIDFVSGDDNTDVKVEQGTEEIIVSIATKGVPMRYVGLNANGTDATTLNYANNGATGDQAIAIGANAKATAAHAIALGSNSHAVLENTVSLGNDSQLRQLIHVAGASEDTDAVNVSQLKALSQRLADVIGGGTTVNEDGSLKVGSLDAEGAATDLTTALNHAQTAANKKNSLKSGDSLITVTQTGDDFNVSDKNWSGEINQSKTALVAELANQPLSYQAKGDASAKTVTLNQGLDFTVGDQNLNVIAQANGQVRYDLGSTISGVKKIVLADSQEATADDYATGNNATQAVTESEVKSLLDQTNQAWVLAGKDSAAATVKSNIGLDDKVTFKAGTGLTVGMSQDPTSKDTTLTYQLKQATLKNEHNQLALDSGDSDGFVTGTNYTNVINEIIQNIVTEGKAGTQTAVQDYAQIDASNIETAKWQAALGGFKFADQNGTTIERKLGTTLTVKGGQTDASQLTSNNIGVEASGQQLSLKLAKDITGLSSVKTIAAQVGDVNLTVNGDSLKLGNDDSPVKLTNVARGKKDTDAATVADLGNQLSKLSQALGQGSTYDGTNGTVTLENYANVPNARNVEEAIAKTYELAKVKTKVEAGNEYVTVSQEGNTYTVSGRDWSSDIQNAAKDTVSNLTTTATLAYSDGTNAYTTTLDKGLSFAGDQNITASVAADGQVTLSLNKNLTGISSISGLDTTRQAGTTENYGVAGNEQRVATESAVKALSDQVNVTGWSLSSNTEGHSSIAVTSGKTVKFIDGKGTQANVNVTDGSASVNIALKQNELTVTDSTVTASNTETASDSFVTAQQIAKAVNKAVGNASQGLSDRVSHLILNTAGDDHTTGQVSLTRDVFGFVTKDAEYLNLKTKAESDGVITIDLVDSVKEKLQAVNGHADELLAGKADKDATSVTDVNRQTWQTAVGALNFAGDSGAIDRHLGSSLTVRGAYTGTTEDLSDNNIAVTASAQQLEVKLASRLTGLTSVQTETAQIGNVKLSTGDNATTLKLSSATDSSAVTLNGVAAGSADQEAVNYAQLTQLADEVAQVLGEGATASNGTVTIKDFAGVEGATTIQQALETIGQTATDSRVQVTAGDHITVTPSTDRLTYLVAGKNWQSEVDKIADETKSSFESASLSYTANGVQPAKTTTLSQGLSFQSGNDNLVAKIQDDGSITYQLATHLTGIDKITGLDTTRKAGADGYGSNTKVATEAALADLEKTISGGWIATSSQGQATVTPGDTVTFKNGIGTLATVNYGGENGESTVAMFGVRGATLSVDKDSKVTATTSSTLPSNAHYVNAGEVAKAINEAIVALGLVVIEKEDHEGSDAPKTTVQVKDAPLKYQGNSQTGGSISLKSGTLSILGTEGQIETVSREDGTVEIKLSDALKAKLESLPTDTNHALSEKADKDASNIDPNAWNNQLGGITFTDDSGQAMVRKLGETLNIQGGSPSTDLSEGNIGVTAKENLLTIQLSKNLKGLKRVEAEKVNLGDTTSTVSLSSDGHQLTLGTVGTPVRIQNLAEGTGANDAVTKAQVDRLANSVNDVLGISSDASNIGGTGKSSVPEAIGKVYDLASKQVKVKSSNKAMTTVSPDLDSETEPSDLTYTVAAVKDWQSVIDKQKTNITQQFLTANLHYKAASGSDQQTTLTQGLTFKDGKNMTATVDDNGQVTFALNKTLSGVSSITGLDTTVTPNSNMYASGNAAKQAATESAVLSAYQLANAGWYISANGTTQNVASGHTVTFKGENGLTAAVTMNNDDANVTYTLTSATLGNNTSSSDVELSSGQADGFVTAENVEEVVNAAIAAQTSQSATETTEKLKSYANVDADNIDVSKWQDALGSLTFKDDIGATQALSLGGNTLRLQGGVSNEANLTSNNIGVIKGDENTIKIQLAKSLTGLDTVTSQQVTVGGSDGIVLSNPANATLKVADASGNGVRITNIQAGEDDNDAATYVDFKPLEELVGTGKSTSQGASASSQDGLDGASDLGSQIVALRNGTAGVIVYTNEAGERLVVNNGQFYKASDIENGSVKPNATAVDSEHVILSTVNPQDGSTQTITTLRNVAGITASDTATTASEKVANLLVRTEGLSTLASLNDLKTISEAGMSFKGNTGETVTRALGSTLSVQGEGTYQGGFAQDNLIVEKTAEDTLTVKLAKNLQGLTSADSQKLTLGAGDATITLTEDDSGALKLSGQDGASVKITNIASDDQNPNSAVTYKVLSELEQQIGTGTTASQDNTSPAGKDGLDGSLTLADQLSALRNGLAGSVIYTNEAGERLVKVGDKYYIASTVTDTDDLTNATSVAKDKIVLSLVNATGETTTVTPLLNLASGLGINSSTALSADEAKKAVVGTTMNGQITGGLLHLSGQALNQAATVADLQALAQAGFNYTGNHGQAHQALSQTLNIVGEGTYASNQTFESAVGNLNVLVKDHGLQVQLSDTLKNLDSVNANQMIVKNGENQVVLSQADGALKFSKGKTTDHAVPVVGVKTGSSHDAAVAYQEIKELIEYIGGQSNSAGDALSASGKDGLDGKTQGEQISALRNGLAGNVVYTDANGERLVKIGRDFYRTSDIDDSGAVKTGASAVRDDQIRLSLVNAKGETTDPAILANIASGLGLTGATDNSVSGDANRPQAIHHDAARQVIAGDQMDGTSGLLTATENLDRVATLGDLQAAAQAGFNFSGNASDVRSSRPVGTGLSIKGTGTATHTSDNNIFVEADETNSALLIKLAKDLKELTAAKFGSDQQKTELTANGVNITGQDDNGQAVTIILNEEGLDNGGQRIQHVASATVNTDGVTKQDVDSRIDPIENKVNELTPQVNQIVSDIQQIENNLNKGWTLGIAHADGNNSTISVNRDQPNLTLKAGDGIQLTQKDQTVTITTDNQALQNIAVSQGNFPAMYVDREGNKLYRMKDGSFNTQADGSGVTITANDVQVALEGTDGRKQLGQVASALVGSKHTEPITTEEAINAVNTLLKDTEHQQSAATVADLQALVQSGFEFVTNKGTVRKHLGETVTIKGTDHPLHPDRFSEENIVTTMEDDGTILIMIKKSTQNDSISASTSVTVGPKDSDGQPQKGTVQIVHDAGQGTGTISIRGEDGQDGKDAVLIASDSDGNGNMVIRGKDNVTTTVTGDGIVISPSKASPDLTVSLTNEGLNNGGNRIQNIAPGINPNDAANVGQLKGMISSMDKRLSRINKDSQAGIASVAAVASLQDVYLPGTTILAVGGATYKGNKAAAFGISGISETGRYGYKATATINNKGLTGGAVSGFYTWKHE</sequence>
<accession>A0A077DFI9</accession>
<evidence type="ECO:0000256" key="3">
    <source>
        <dbReference type="ARBA" id="ARBA00005848"/>
    </source>
</evidence>
<evidence type="ECO:0000256" key="2">
    <source>
        <dbReference type="ARBA" id="ARBA00004442"/>
    </source>
</evidence>